<sequence length="183" mass="21204">MQAFSPKLTGWISFWLMKKPFLTWRCAERKTMSARVFGQRCLDEKILLLSGDLAGRVGDFQMDVSEIWKQGTISNMFGEEIQQYYQDLVRPCLELDLSDTETTFILCQLVWNYAGRRLQGQTMAAGEVFLERISNDLNTYYSNQNYAGRLGKMMRVVNSVLVGLVAQLNIWRISRRFKCGRKS</sequence>
<dbReference type="InterPro" id="IPR051152">
    <property type="entry name" value="C.elegans_Orphan_NR"/>
</dbReference>
<evidence type="ECO:0000259" key="4">
    <source>
        <dbReference type="PROSITE" id="PS51843"/>
    </source>
</evidence>
<name>A0A1I7TI65_9PELO</name>
<protein>
    <submittedName>
        <fullName evidence="6">NR LBD domain-containing protein</fullName>
    </submittedName>
</protein>
<evidence type="ECO:0000313" key="5">
    <source>
        <dbReference type="Proteomes" id="UP000095282"/>
    </source>
</evidence>
<accession>A0A1I7TI65</accession>
<evidence type="ECO:0000256" key="3">
    <source>
        <dbReference type="ARBA" id="ARBA00023170"/>
    </source>
</evidence>
<dbReference type="Proteomes" id="UP000095282">
    <property type="component" value="Unplaced"/>
</dbReference>
<dbReference type="STRING" id="1561998.A0A1I7TI65"/>
<dbReference type="Pfam" id="PF00104">
    <property type="entry name" value="Hormone_recep"/>
    <property type="match status" value="1"/>
</dbReference>
<dbReference type="PANTHER" id="PTHR45680:SF31">
    <property type="entry name" value="NR LBD DOMAIN-CONTAINING PROTEIN-RELATED"/>
    <property type="match status" value="1"/>
</dbReference>
<dbReference type="InterPro" id="IPR000536">
    <property type="entry name" value="Nucl_hrmn_rcpt_lig-bd"/>
</dbReference>
<keyword evidence="2" id="KW-0804">Transcription</keyword>
<dbReference type="AlphaFoldDB" id="A0A1I7TI65"/>
<reference evidence="6" key="1">
    <citation type="submission" date="2016-11" db="UniProtKB">
        <authorList>
            <consortium name="WormBaseParasite"/>
        </authorList>
    </citation>
    <scope>IDENTIFICATION</scope>
</reference>
<evidence type="ECO:0000313" key="6">
    <source>
        <dbReference type="WBParaSite" id="Csp11.Scaffold621.g6173.t1"/>
    </source>
</evidence>
<dbReference type="WBParaSite" id="Csp11.Scaffold621.g6173.t1">
    <property type="protein sequence ID" value="Csp11.Scaffold621.g6173.t1"/>
    <property type="gene ID" value="Csp11.Scaffold621.g6173"/>
</dbReference>
<dbReference type="SUPFAM" id="SSF48508">
    <property type="entry name" value="Nuclear receptor ligand-binding domain"/>
    <property type="match status" value="1"/>
</dbReference>
<organism evidence="5 6">
    <name type="scientific">Caenorhabditis tropicalis</name>
    <dbReference type="NCBI Taxonomy" id="1561998"/>
    <lineage>
        <taxon>Eukaryota</taxon>
        <taxon>Metazoa</taxon>
        <taxon>Ecdysozoa</taxon>
        <taxon>Nematoda</taxon>
        <taxon>Chromadorea</taxon>
        <taxon>Rhabditida</taxon>
        <taxon>Rhabditina</taxon>
        <taxon>Rhabditomorpha</taxon>
        <taxon>Rhabditoidea</taxon>
        <taxon>Rhabditidae</taxon>
        <taxon>Peloderinae</taxon>
        <taxon>Caenorhabditis</taxon>
    </lineage>
</organism>
<feature type="domain" description="NR LBD" evidence="4">
    <location>
        <begin position="1"/>
        <end position="183"/>
    </location>
</feature>
<keyword evidence="1" id="KW-0805">Transcription regulation</keyword>
<dbReference type="Gene3D" id="1.10.565.10">
    <property type="entry name" value="Retinoid X Receptor"/>
    <property type="match status" value="1"/>
</dbReference>
<keyword evidence="5" id="KW-1185">Reference proteome</keyword>
<dbReference type="PANTHER" id="PTHR45680">
    <property type="entry name" value="NUCLEAR HORMONE RECEPTOR FAMILY"/>
    <property type="match status" value="1"/>
</dbReference>
<proteinExistence type="predicted"/>
<evidence type="ECO:0000256" key="1">
    <source>
        <dbReference type="ARBA" id="ARBA00023015"/>
    </source>
</evidence>
<dbReference type="PROSITE" id="PS51843">
    <property type="entry name" value="NR_LBD"/>
    <property type="match status" value="1"/>
</dbReference>
<dbReference type="SMART" id="SM00430">
    <property type="entry name" value="HOLI"/>
    <property type="match status" value="1"/>
</dbReference>
<dbReference type="eggNOG" id="KOG3575">
    <property type="taxonomic scope" value="Eukaryota"/>
</dbReference>
<keyword evidence="3" id="KW-0675">Receptor</keyword>
<dbReference type="InterPro" id="IPR035500">
    <property type="entry name" value="NHR-like_dom_sf"/>
</dbReference>
<evidence type="ECO:0000256" key="2">
    <source>
        <dbReference type="ARBA" id="ARBA00023163"/>
    </source>
</evidence>